<evidence type="ECO:0000313" key="2">
    <source>
        <dbReference type="EMBL" id="KZV97238.1"/>
    </source>
</evidence>
<sequence>MVSDSSPRTTMDAYRFNIRAAQQQQQFAHARQEAQRRWVQRHEAHCHLLARRMEFVRDSFREQQMYAYQSTSLYDARTSRTGASSSSPPSSTKAICV</sequence>
<keyword evidence="3" id="KW-1185">Reference proteome</keyword>
<accession>A0A165L2A4</accession>
<gene>
    <name evidence="2" type="ORF">EXIGLDRAFT_383014</name>
</gene>
<proteinExistence type="predicted"/>
<organism evidence="2 3">
    <name type="scientific">Exidia glandulosa HHB12029</name>
    <dbReference type="NCBI Taxonomy" id="1314781"/>
    <lineage>
        <taxon>Eukaryota</taxon>
        <taxon>Fungi</taxon>
        <taxon>Dikarya</taxon>
        <taxon>Basidiomycota</taxon>
        <taxon>Agaricomycotina</taxon>
        <taxon>Agaricomycetes</taxon>
        <taxon>Auriculariales</taxon>
        <taxon>Exidiaceae</taxon>
        <taxon>Exidia</taxon>
    </lineage>
</organism>
<dbReference type="InParanoid" id="A0A165L2A4"/>
<protein>
    <submittedName>
        <fullName evidence="2">Uncharacterized protein</fullName>
    </submittedName>
</protein>
<dbReference type="Proteomes" id="UP000077266">
    <property type="component" value="Unassembled WGS sequence"/>
</dbReference>
<evidence type="ECO:0000256" key="1">
    <source>
        <dbReference type="SAM" id="MobiDB-lite"/>
    </source>
</evidence>
<name>A0A165L2A4_EXIGL</name>
<feature type="region of interest" description="Disordered" evidence="1">
    <location>
        <begin position="76"/>
        <end position="97"/>
    </location>
</feature>
<evidence type="ECO:0000313" key="3">
    <source>
        <dbReference type="Proteomes" id="UP000077266"/>
    </source>
</evidence>
<dbReference type="EMBL" id="KV425932">
    <property type="protein sequence ID" value="KZV97238.1"/>
    <property type="molecule type" value="Genomic_DNA"/>
</dbReference>
<reference evidence="2 3" key="1">
    <citation type="journal article" date="2016" name="Mol. Biol. Evol.">
        <title>Comparative Genomics of Early-Diverging Mushroom-Forming Fungi Provides Insights into the Origins of Lignocellulose Decay Capabilities.</title>
        <authorList>
            <person name="Nagy L.G."/>
            <person name="Riley R."/>
            <person name="Tritt A."/>
            <person name="Adam C."/>
            <person name="Daum C."/>
            <person name="Floudas D."/>
            <person name="Sun H."/>
            <person name="Yadav J.S."/>
            <person name="Pangilinan J."/>
            <person name="Larsson K.H."/>
            <person name="Matsuura K."/>
            <person name="Barry K."/>
            <person name="Labutti K."/>
            <person name="Kuo R."/>
            <person name="Ohm R.A."/>
            <person name="Bhattacharya S.S."/>
            <person name="Shirouzu T."/>
            <person name="Yoshinaga Y."/>
            <person name="Martin F.M."/>
            <person name="Grigoriev I.V."/>
            <person name="Hibbett D.S."/>
        </authorList>
    </citation>
    <scope>NUCLEOTIDE SEQUENCE [LARGE SCALE GENOMIC DNA]</scope>
    <source>
        <strain evidence="2 3">HHB12029</strain>
    </source>
</reference>
<dbReference type="AlphaFoldDB" id="A0A165L2A4"/>